<evidence type="ECO:0000256" key="4">
    <source>
        <dbReference type="ARBA" id="ARBA00022679"/>
    </source>
</evidence>
<dbReference type="AlphaFoldDB" id="B0VF61"/>
<accession>B0VF61</accession>
<dbReference type="InterPro" id="IPR029063">
    <property type="entry name" value="SAM-dependent_MTases_sf"/>
</dbReference>
<dbReference type="Proteomes" id="UP000002019">
    <property type="component" value="Chromosome"/>
</dbReference>
<dbReference type="eggNOG" id="COG0338">
    <property type="taxonomic scope" value="Bacteria"/>
</dbReference>
<dbReference type="STRING" id="459349.CLOAM0204"/>
<evidence type="ECO:0000256" key="2">
    <source>
        <dbReference type="ARBA" id="ARBA00011900"/>
    </source>
</evidence>
<sequence>MDAIIGWIGGKRLLRKVIAPFIPKDITGYIEPFGGAAWMLLYKEKWGELEVYNDLDNRLVNLFLQVKYHPDELIKELDWLVASRKLFGDILKQEGLTEIQRAARFMFLITRSFGSKGDSFGTSQKRGTSSMYNRLERIKELHRRLDMVIIENLSYEKVIEKYDTKSNFFYCDPPYMLGYTYENSKQFSHEELCKKLKGIKGRFILSYDDNPEVLKLYKSFNIKHVTRTKGINRKEGKSEFNEVIIANFDLVESEQENSKIKTKTRDIRGIS</sequence>
<dbReference type="GO" id="GO:0043565">
    <property type="term" value="F:sequence-specific DNA binding"/>
    <property type="evidence" value="ECO:0007669"/>
    <property type="project" value="TreeGrafter"/>
</dbReference>
<dbReference type="PIRSF" id="PIRSF000398">
    <property type="entry name" value="M_m6A_EcoRV"/>
    <property type="match status" value="1"/>
</dbReference>
<reference evidence="8 9" key="1">
    <citation type="journal article" date="2008" name="J. Bacteriol.">
        <title>'Candidatus Cloacamonas acidaminovorans': genome sequence reconstruction provides a first glimpse of a new bacterial division.</title>
        <authorList>
            <person name="Pelletier E."/>
            <person name="Kreimeyer A."/>
            <person name="Bocs S."/>
            <person name="Rouy Z."/>
            <person name="Gyapay G."/>
            <person name="Chouari R."/>
            <person name="Riviere D."/>
            <person name="Ganesan A."/>
            <person name="Daegelen P."/>
            <person name="Sghir A."/>
            <person name="Cohen G.N."/>
            <person name="Medigue C."/>
            <person name="Weissenbach J."/>
            <person name="Le Paslier D."/>
        </authorList>
    </citation>
    <scope>NUCLEOTIDE SEQUENCE [LARGE SCALE GENOMIC DNA]</scope>
    <source>
        <strain evidence="9">Evry</strain>
    </source>
</reference>
<dbReference type="SUPFAM" id="SSF53335">
    <property type="entry name" value="S-adenosyl-L-methionine-dependent methyltransferases"/>
    <property type="match status" value="1"/>
</dbReference>
<dbReference type="GO" id="GO:0032259">
    <property type="term" value="P:methylation"/>
    <property type="evidence" value="ECO:0007669"/>
    <property type="project" value="UniProtKB-KW"/>
</dbReference>
<evidence type="ECO:0000256" key="1">
    <source>
        <dbReference type="ARBA" id="ARBA00006594"/>
    </source>
</evidence>
<dbReference type="REBASE" id="20281">
    <property type="entry name" value="M2.CacGORF203P"/>
</dbReference>
<dbReference type="Gene3D" id="1.10.1020.10">
    <property type="entry name" value="Adenine-specific Methyltransferase, Domain 2"/>
    <property type="match status" value="1"/>
</dbReference>
<protein>
    <recommendedName>
        <fullName evidence="2">site-specific DNA-methyltransferase (adenine-specific)</fullName>
        <ecNumber evidence="2">2.1.1.72</ecNumber>
    </recommendedName>
</protein>
<dbReference type="InterPro" id="IPR012263">
    <property type="entry name" value="M_m6A_EcoRV"/>
</dbReference>
<name>B0VF61_CLOAI</name>
<evidence type="ECO:0000313" key="8">
    <source>
        <dbReference type="EMBL" id="CAO80113.1"/>
    </source>
</evidence>
<evidence type="ECO:0000256" key="3">
    <source>
        <dbReference type="ARBA" id="ARBA00022603"/>
    </source>
</evidence>
<keyword evidence="4 8" id="KW-0808">Transferase</keyword>
<evidence type="ECO:0000256" key="6">
    <source>
        <dbReference type="ARBA" id="ARBA00047942"/>
    </source>
</evidence>
<feature type="binding site" evidence="7">
    <location>
        <position position="54"/>
    </location>
    <ligand>
        <name>S-adenosyl-L-methionine</name>
        <dbReference type="ChEBI" id="CHEBI:59789"/>
    </ligand>
</feature>
<evidence type="ECO:0000256" key="5">
    <source>
        <dbReference type="ARBA" id="ARBA00022691"/>
    </source>
</evidence>
<organism evidence="8 9">
    <name type="scientific">Cloacimonas acidaminovorans (strain Evry)</name>
    <dbReference type="NCBI Taxonomy" id="459349"/>
    <lineage>
        <taxon>Bacteria</taxon>
        <taxon>Pseudomonadati</taxon>
        <taxon>Candidatus Cloacimonadota</taxon>
        <taxon>Candidatus Cloacimonadia</taxon>
        <taxon>Candidatus Cloacimonadales</taxon>
        <taxon>Candidatus Cloacimonadaceae</taxon>
        <taxon>Candidatus Cloacimonas</taxon>
    </lineage>
</organism>
<dbReference type="PANTHER" id="PTHR30481:SF4">
    <property type="entry name" value="SITE-SPECIFIC DNA-METHYLTRANSFERASE (ADENINE-SPECIFIC)"/>
    <property type="match status" value="1"/>
</dbReference>
<dbReference type="EMBL" id="CU466930">
    <property type="protein sequence ID" value="CAO80113.1"/>
    <property type="molecule type" value="Genomic_DNA"/>
</dbReference>
<evidence type="ECO:0000256" key="7">
    <source>
        <dbReference type="PIRSR" id="PIRSR000398-1"/>
    </source>
</evidence>
<comment type="catalytic activity">
    <reaction evidence="6">
        <text>a 2'-deoxyadenosine in DNA + S-adenosyl-L-methionine = an N(6)-methyl-2'-deoxyadenosine in DNA + S-adenosyl-L-homocysteine + H(+)</text>
        <dbReference type="Rhea" id="RHEA:15197"/>
        <dbReference type="Rhea" id="RHEA-COMP:12418"/>
        <dbReference type="Rhea" id="RHEA-COMP:12419"/>
        <dbReference type="ChEBI" id="CHEBI:15378"/>
        <dbReference type="ChEBI" id="CHEBI:57856"/>
        <dbReference type="ChEBI" id="CHEBI:59789"/>
        <dbReference type="ChEBI" id="CHEBI:90615"/>
        <dbReference type="ChEBI" id="CHEBI:90616"/>
        <dbReference type="EC" id="2.1.1.72"/>
    </reaction>
</comment>
<keyword evidence="3 8" id="KW-0489">Methyltransferase</keyword>
<dbReference type="EC" id="2.1.1.72" evidence="2"/>
<keyword evidence="5" id="KW-0949">S-adenosyl-L-methionine</keyword>
<dbReference type="InterPro" id="IPR012327">
    <property type="entry name" value="MeTrfase_D12"/>
</dbReference>
<dbReference type="KEGG" id="caci:CLOAM0204"/>
<dbReference type="HOGENOM" id="CLU_063430_1_0_0"/>
<dbReference type="InterPro" id="IPR023095">
    <property type="entry name" value="Ade_MeTrfase_dom_2"/>
</dbReference>
<proteinExistence type="inferred from homology"/>
<feature type="binding site" evidence="7">
    <location>
        <position position="7"/>
    </location>
    <ligand>
        <name>S-adenosyl-L-methionine</name>
        <dbReference type="ChEBI" id="CHEBI:59789"/>
    </ligand>
</feature>
<comment type="similarity">
    <text evidence="1">Belongs to the N(4)/N(6)-methyltransferase family.</text>
</comment>
<evidence type="ECO:0000313" key="9">
    <source>
        <dbReference type="Proteomes" id="UP000002019"/>
    </source>
</evidence>
<feature type="binding site" evidence="7">
    <location>
        <position position="172"/>
    </location>
    <ligand>
        <name>S-adenosyl-L-methionine</name>
        <dbReference type="ChEBI" id="CHEBI:59789"/>
    </ligand>
</feature>
<dbReference type="GO" id="GO:0009007">
    <property type="term" value="F:site-specific DNA-methyltransferase (adenine-specific) activity"/>
    <property type="evidence" value="ECO:0007669"/>
    <property type="project" value="UniProtKB-EC"/>
</dbReference>
<feature type="binding site" evidence="7">
    <location>
        <position position="11"/>
    </location>
    <ligand>
        <name>S-adenosyl-L-methionine</name>
        <dbReference type="ChEBI" id="CHEBI:59789"/>
    </ligand>
</feature>
<dbReference type="PANTHER" id="PTHR30481">
    <property type="entry name" value="DNA ADENINE METHYLASE"/>
    <property type="match status" value="1"/>
</dbReference>
<dbReference type="GO" id="GO:0006298">
    <property type="term" value="P:mismatch repair"/>
    <property type="evidence" value="ECO:0007669"/>
    <property type="project" value="TreeGrafter"/>
</dbReference>
<dbReference type="Gene3D" id="3.40.50.150">
    <property type="entry name" value="Vaccinia Virus protein VP39"/>
    <property type="match status" value="1"/>
</dbReference>
<dbReference type="GO" id="GO:0009307">
    <property type="term" value="P:DNA restriction-modification system"/>
    <property type="evidence" value="ECO:0007669"/>
    <property type="project" value="InterPro"/>
</dbReference>
<dbReference type="PRINTS" id="PR00505">
    <property type="entry name" value="D12N6MTFRASE"/>
</dbReference>
<dbReference type="RefSeq" id="WP_015423974.1">
    <property type="nucleotide sequence ID" value="NC_020449.1"/>
</dbReference>
<dbReference type="Pfam" id="PF02086">
    <property type="entry name" value="MethyltransfD12"/>
    <property type="match status" value="1"/>
</dbReference>
<keyword evidence="9" id="KW-1185">Reference proteome</keyword>
<gene>
    <name evidence="8" type="ordered locus">CLOAM0204</name>
</gene>
<dbReference type="GO" id="GO:1904047">
    <property type="term" value="F:S-adenosyl-L-methionine binding"/>
    <property type="evidence" value="ECO:0007669"/>
    <property type="project" value="TreeGrafter"/>
</dbReference>